<organism evidence="2 3">
    <name type="scientific">Plectus sambesii</name>
    <dbReference type="NCBI Taxonomy" id="2011161"/>
    <lineage>
        <taxon>Eukaryota</taxon>
        <taxon>Metazoa</taxon>
        <taxon>Ecdysozoa</taxon>
        <taxon>Nematoda</taxon>
        <taxon>Chromadorea</taxon>
        <taxon>Plectida</taxon>
        <taxon>Plectina</taxon>
        <taxon>Plectoidea</taxon>
        <taxon>Plectidae</taxon>
        <taxon>Plectus</taxon>
    </lineage>
</organism>
<name>A0A914UPK5_9BILA</name>
<keyword evidence="2" id="KW-1185">Reference proteome</keyword>
<dbReference type="Proteomes" id="UP000887566">
    <property type="component" value="Unplaced"/>
</dbReference>
<feature type="signal peptide" evidence="1">
    <location>
        <begin position="1"/>
        <end position="22"/>
    </location>
</feature>
<evidence type="ECO:0000313" key="2">
    <source>
        <dbReference type="Proteomes" id="UP000887566"/>
    </source>
</evidence>
<evidence type="ECO:0000313" key="3">
    <source>
        <dbReference type="WBParaSite" id="PSAMB.scaffold1159size35116.g11392.t1"/>
    </source>
</evidence>
<sequence>MVASTIHAVIFACLVAATLVHCRPFAEYDVMMSDASDGTLMASDVNALAEELMRRSRMTRNRRSSEKKSYPRNCYFSPIQCLFTRSSFF</sequence>
<reference evidence="3" key="1">
    <citation type="submission" date="2022-11" db="UniProtKB">
        <authorList>
            <consortium name="WormBaseParasite"/>
        </authorList>
    </citation>
    <scope>IDENTIFICATION</scope>
</reference>
<keyword evidence="1" id="KW-0732">Signal</keyword>
<evidence type="ECO:0000256" key="1">
    <source>
        <dbReference type="SAM" id="SignalP"/>
    </source>
</evidence>
<proteinExistence type="predicted"/>
<protein>
    <submittedName>
        <fullName evidence="3">Uncharacterized protein</fullName>
    </submittedName>
</protein>
<feature type="chain" id="PRO_5037709323" evidence="1">
    <location>
        <begin position="23"/>
        <end position="89"/>
    </location>
</feature>
<dbReference type="WBParaSite" id="PSAMB.scaffold1159size35116.g11392.t1">
    <property type="protein sequence ID" value="PSAMB.scaffold1159size35116.g11392.t1"/>
    <property type="gene ID" value="PSAMB.scaffold1159size35116.g11392"/>
</dbReference>
<dbReference type="AlphaFoldDB" id="A0A914UPK5"/>
<accession>A0A914UPK5</accession>